<dbReference type="OrthoDB" id="9803617at2"/>
<dbReference type="EMBL" id="FUYB01000003">
    <property type="protein sequence ID" value="SKA72488.1"/>
    <property type="molecule type" value="Genomic_DNA"/>
</dbReference>
<evidence type="ECO:0000259" key="3">
    <source>
        <dbReference type="Pfam" id="PF20169"/>
    </source>
</evidence>
<feature type="domain" description="Pyruvate/ketoisovalerate oxidoreductase catalytic" evidence="2">
    <location>
        <begin position="746"/>
        <end position="929"/>
    </location>
</feature>
<evidence type="ECO:0000313" key="4">
    <source>
        <dbReference type="EMBL" id="SKA72488.1"/>
    </source>
</evidence>
<feature type="domain" description="DUF6537" evidence="3">
    <location>
        <begin position="963"/>
        <end position="1155"/>
    </location>
</feature>
<name>A0A1T4W606_9GAMM</name>
<dbReference type="STRING" id="92487.SAMN02745130_01093"/>
<dbReference type="Gene3D" id="3.40.920.10">
    <property type="entry name" value="Pyruvate-ferredoxin oxidoreductase, PFOR, domain III"/>
    <property type="match status" value="1"/>
</dbReference>
<dbReference type="InterPro" id="IPR002869">
    <property type="entry name" value="Pyrv_flavodox_OxRed_cen"/>
</dbReference>
<dbReference type="PANTHER" id="PTHR48084">
    <property type="entry name" value="2-OXOGLUTARATE OXIDOREDUCTASE SUBUNIT KORB-RELATED"/>
    <property type="match status" value="1"/>
</dbReference>
<dbReference type="NCBIfam" id="NF009588">
    <property type="entry name" value="PRK13029.1"/>
    <property type="match status" value="1"/>
</dbReference>
<dbReference type="InterPro" id="IPR051457">
    <property type="entry name" value="2-oxoacid:Fd_oxidoreductase"/>
</dbReference>
<proteinExistence type="predicted"/>
<evidence type="ECO:0000259" key="2">
    <source>
        <dbReference type="Pfam" id="PF01558"/>
    </source>
</evidence>
<reference evidence="4 5" key="1">
    <citation type="submission" date="2017-02" db="EMBL/GenBank/DDBJ databases">
        <authorList>
            <person name="Peterson S.W."/>
        </authorList>
    </citation>
    <scope>NUCLEOTIDE SEQUENCE [LARGE SCALE GENOMIC DNA]</scope>
    <source>
        <strain evidence="4 5">ATCC 49788</strain>
    </source>
</reference>
<dbReference type="Pfam" id="PF20169">
    <property type="entry name" value="DUF6537"/>
    <property type="match status" value="1"/>
</dbReference>
<dbReference type="InterPro" id="IPR029061">
    <property type="entry name" value="THDP-binding"/>
</dbReference>
<protein>
    <submittedName>
        <fullName evidence="4">Indolepyruvate ferredoxin oxidoreductase</fullName>
    </submittedName>
</protein>
<dbReference type="CDD" id="cd07034">
    <property type="entry name" value="TPP_PYR_PFOR_IOR-alpha_like"/>
    <property type="match status" value="1"/>
</dbReference>
<dbReference type="GO" id="GO:0016903">
    <property type="term" value="F:oxidoreductase activity, acting on the aldehyde or oxo group of donors"/>
    <property type="evidence" value="ECO:0007669"/>
    <property type="project" value="InterPro"/>
</dbReference>
<evidence type="ECO:0000313" key="5">
    <source>
        <dbReference type="Proteomes" id="UP000190460"/>
    </source>
</evidence>
<dbReference type="InterPro" id="IPR019752">
    <property type="entry name" value="Pyrv/ketoisovalerate_OxRed_cat"/>
</dbReference>
<dbReference type="Pfam" id="PF01558">
    <property type="entry name" value="POR"/>
    <property type="match status" value="1"/>
</dbReference>
<dbReference type="Proteomes" id="UP000190460">
    <property type="component" value="Unassembled WGS sequence"/>
</dbReference>
<sequence length="1163" mass="128474">MTAKLPSNLVLDDKYTLQQGRAYMSGQQALVRLPMLQKVNDRRQGLNTGGFISGYRGSPLAGFDQQLWQARQHLAEHDIVFQPGLNEDLAATAVWGSQQLNLYPNARFDGVFSLWYGKGPGADRSTDAIKHANSAGTSPYGGVLMVVGDDHAAKSSSIAHQSEHLMAACGVPVLYPSNVQEILDFGLHGWAMSRYSGLWAGLKCVTQVIETSSSVELDPDRIQIVLPGDDEFIMPEGGLNLRWPDPPLVQEARMLNYKWYAALAYVRANHLNRIVIDSPQARFGIMTAGKAYQDVRQALNDLGLDTEACRRVGLRVMKVGCVWPLNAHDARHFAEGLDEILVVEEKRQILEYALKEELYNWREDVRPNVYGKFAAQDHAGGEWSVPRSEWLLPATSELNPAMVAKAIAKRLVTMDLPEDIRNHVNERIGVIEAKERETARPRVTAERKPWFCSGCPHNTSTRVPEGSRALAGIGCHYMTIWMDRNTNTFSQMGGEGVAWLGQMHFSGDQHVFTNLGDGTYFHSGLLAIRAAVAAKANITYKILFNDAVAMTGGQPIDGTLTVPMLVAQVEAEGVAKTIVVTDDPEKYQIAENRLPSSIEIVHRDQLDAVQKRLRATEGTTILVYEQMCATEKRRRRKRGLMPELKERTFINTEVCENCGDCSKVSNCLSIEPVITPKGTKRQINQSTCNQDFSCVKGFCPSFVTLTGAVLRKPEPVQLEQPSHEDLPPPILPSLETPHRILITGVGGTGIVTIGALLGMAAHLEQKGVTVLDMAGLAQKGGAVLSHVQIAKQPSQLNASKIATGEADLLLGCDAIVSASQEALSMTLNGQTQAIINTSQTPTAEFITQRNWAFPGQSIVYDLQNSIGSNCEFLNANELALKLLGDTLFANMLLLGFAWQKGWIPLEKASLMQAIELNGTQAEKNKMAFLWGCHFAHFGNQQELLTTQALAAPAEAELETLLNFNRQWLTAYQNPAYAQRYAQILAPLQQAELKLAVDSSLPLTRIAAKNLAKLMAYKDEYEVARLYAQPEFIEQLRKNFEGEPGKDYTIQLNLAPPLFAKQDQQGHPIKRAYEPWLFKLMPKLARLKLLRGTVLDLFGYSAERKQERALIKAYSALITQVADNLKLENLTAAQNQLETVAEIKGFGSIKAASMAQLPPTLFQR</sequence>
<keyword evidence="1" id="KW-0560">Oxidoreductase</keyword>
<dbReference type="NCBIfam" id="NF009589">
    <property type="entry name" value="PRK13030.1"/>
    <property type="match status" value="1"/>
</dbReference>
<dbReference type="InterPro" id="IPR002880">
    <property type="entry name" value="Pyrv_Fd/Flavodoxin_OxRdtase_N"/>
</dbReference>
<dbReference type="SUPFAM" id="SSF52518">
    <property type="entry name" value="Thiamin diphosphate-binding fold (THDP-binding)"/>
    <property type="match status" value="2"/>
</dbReference>
<gene>
    <name evidence="4" type="ORF">SAMN02745130_01093</name>
</gene>
<dbReference type="AlphaFoldDB" id="A0A1T4W606"/>
<keyword evidence="4" id="KW-0670">Pyruvate</keyword>
<organism evidence="4 5">
    <name type="scientific">Thiothrix eikelboomii</name>
    <dbReference type="NCBI Taxonomy" id="92487"/>
    <lineage>
        <taxon>Bacteria</taxon>
        <taxon>Pseudomonadati</taxon>
        <taxon>Pseudomonadota</taxon>
        <taxon>Gammaproteobacteria</taxon>
        <taxon>Thiotrichales</taxon>
        <taxon>Thiotrichaceae</taxon>
        <taxon>Thiothrix</taxon>
    </lineage>
</organism>
<dbReference type="InterPro" id="IPR046667">
    <property type="entry name" value="DUF6537"/>
</dbReference>
<dbReference type="PANTHER" id="PTHR48084:SF3">
    <property type="entry name" value="SUBUNIT OF PYRUVATE:FLAVODOXIN OXIDOREDUCTASE"/>
    <property type="match status" value="1"/>
</dbReference>
<accession>A0A1T4W606</accession>
<evidence type="ECO:0000256" key="1">
    <source>
        <dbReference type="ARBA" id="ARBA00023002"/>
    </source>
</evidence>
<dbReference type="SUPFAM" id="SSF53323">
    <property type="entry name" value="Pyruvate-ferredoxin oxidoreductase, PFOR, domain III"/>
    <property type="match status" value="1"/>
</dbReference>
<keyword evidence="5" id="KW-1185">Reference proteome</keyword>
<dbReference type="Gene3D" id="3.40.50.970">
    <property type="match status" value="1"/>
</dbReference>
<dbReference type="RefSeq" id="WP_078921570.1">
    <property type="nucleotide sequence ID" value="NZ_FUYB01000003.1"/>
</dbReference>